<dbReference type="GO" id="GO:0016020">
    <property type="term" value="C:membrane"/>
    <property type="evidence" value="ECO:0007669"/>
    <property type="project" value="TreeGrafter"/>
</dbReference>
<dbReference type="Proteomes" id="UP000554482">
    <property type="component" value="Unassembled WGS sequence"/>
</dbReference>
<gene>
    <name evidence="2" type="ORF">FRX31_028910</name>
</gene>
<dbReference type="OrthoDB" id="419711at2759"/>
<keyword evidence="3" id="KW-1185">Reference proteome</keyword>
<feature type="transmembrane region" description="Helical" evidence="1">
    <location>
        <begin position="83"/>
        <end position="104"/>
    </location>
</feature>
<comment type="caution">
    <text evidence="2">The sequence shown here is derived from an EMBL/GenBank/DDBJ whole genome shotgun (WGS) entry which is preliminary data.</text>
</comment>
<organism evidence="2 3">
    <name type="scientific">Thalictrum thalictroides</name>
    <name type="common">Rue-anemone</name>
    <name type="synonym">Anemone thalictroides</name>
    <dbReference type="NCBI Taxonomy" id="46969"/>
    <lineage>
        <taxon>Eukaryota</taxon>
        <taxon>Viridiplantae</taxon>
        <taxon>Streptophyta</taxon>
        <taxon>Embryophyta</taxon>
        <taxon>Tracheophyta</taxon>
        <taxon>Spermatophyta</taxon>
        <taxon>Magnoliopsida</taxon>
        <taxon>Ranunculales</taxon>
        <taxon>Ranunculaceae</taxon>
        <taxon>Thalictroideae</taxon>
        <taxon>Thalictrum</taxon>
    </lineage>
</organism>
<keyword evidence="1" id="KW-0472">Membrane</keyword>
<keyword evidence="1" id="KW-1133">Transmembrane helix</keyword>
<keyword evidence="1" id="KW-0812">Transmembrane</keyword>
<evidence type="ECO:0000313" key="2">
    <source>
        <dbReference type="EMBL" id="KAF5181503.1"/>
    </source>
</evidence>
<evidence type="ECO:0000313" key="3">
    <source>
        <dbReference type="Proteomes" id="UP000554482"/>
    </source>
</evidence>
<name>A0A7J6V970_THATH</name>
<dbReference type="EMBL" id="JABWDY010036078">
    <property type="protein sequence ID" value="KAF5181503.1"/>
    <property type="molecule type" value="Genomic_DNA"/>
</dbReference>
<protein>
    <submittedName>
        <fullName evidence="2">Rolling protein</fullName>
    </submittedName>
</protein>
<feature type="transmembrane region" description="Helical" evidence="1">
    <location>
        <begin position="7"/>
        <end position="28"/>
    </location>
</feature>
<reference evidence="2 3" key="1">
    <citation type="submission" date="2020-06" db="EMBL/GenBank/DDBJ databases">
        <title>Transcriptomic and genomic resources for Thalictrum thalictroides and T. hernandezii: Facilitating candidate gene discovery in an emerging model plant lineage.</title>
        <authorList>
            <person name="Arias T."/>
            <person name="Riano-Pachon D.M."/>
            <person name="Di Stilio V.S."/>
        </authorList>
    </citation>
    <scope>NUCLEOTIDE SEQUENCE [LARGE SCALE GENOMIC DNA]</scope>
    <source>
        <strain evidence="3">cv. WT478/WT964</strain>
        <tissue evidence="2">Leaves</tissue>
    </source>
</reference>
<accession>A0A7J6V970</accession>
<evidence type="ECO:0000256" key="1">
    <source>
        <dbReference type="SAM" id="Phobius"/>
    </source>
</evidence>
<proteinExistence type="predicted"/>
<dbReference type="PANTHER" id="PTHR12242:SF6">
    <property type="entry name" value="PROTEIN ROLLING PROTEIN"/>
    <property type="match status" value="1"/>
</dbReference>
<dbReference type="PANTHER" id="PTHR12242">
    <property type="entry name" value="OS02G0130600 PROTEIN-RELATED"/>
    <property type="match status" value="1"/>
</dbReference>
<dbReference type="AlphaFoldDB" id="A0A7J6V970"/>
<sequence length="133" mass="15450">MALVIYWYDFICFAIVATSIFISIWIIWQKEGNARFTEKTIYYSLLISEAGHGDDGPVGVTWSEGTIRSTQLWTSCWRGVHPIWLMVYRLASAIVMAGILAWDIRQYDTTIFMYYTEYAFDPIFNFTLNLISS</sequence>